<dbReference type="Pfam" id="PF00877">
    <property type="entry name" value="NLPC_P60"/>
    <property type="match status" value="3"/>
</dbReference>
<name>A0ABU0A0H3_9BACI</name>
<keyword evidence="3 6" id="KW-0378">Hydrolase</keyword>
<dbReference type="GO" id="GO:0016787">
    <property type="term" value="F:hydrolase activity"/>
    <property type="evidence" value="ECO:0007669"/>
    <property type="project" value="UniProtKB-KW"/>
</dbReference>
<comment type="similarity">
    <text evidence="1">Belongs to the peptidase C40 family.</text>
</comment>
<evidence type="ECO:0000313" key="7">
    <source>
        <dbReference type="Proteomes" id="UP001230005"/>
    </source>
</evidence>
<evidence type="ECO:0000256" key="4">
    <source>
        <dbReference type="ARBA" id="ARBA00022807"/>
    </source>
</evidence>
<evidence type="ECO:0000256" key="3">
    <source>
        <dbReference type="ARBA" id="ARBA00022801"/>
    </source>
</evidence>
<dbReference type="InterPro" id="IPR038765">
    <property type="entry name" value="Papain-like_cys_pep_sf"/>
</dbReference>
<keyword evidence="2" id="KW-0645">Protease</keyword>
<evidence type="ECO:0000256" key="1">
    <source>
        <dbReference type="ARBA" id="ARBA00007074"/>
    </source>
</evidence>
<dbReference type="PROSITE" id="PS51935">
    <property type="entry name" value="NLPC_P60"/>
    <property type="match status" value="3"/>
</dbReference>
<dbReference type="Gene3D" id="3.90.1720.10">
    <property type="entry name" value="endopeptidase domain like (from Nostoc punctiforme)"/>
    <property type="match status" value="3"/>
</dbReference>
<evidence type="ECO:0000259" key="5">
    <source>
        <dbReference type="PROSITE" id="PS51935"/>
    </source>
</evidence>
<proteinExistence type="inferred from homology"/>
<gene>
    <name evidence="6" type="ORF">J2S74_003219</name>
</gene>
<keyword evidence="7" id="KW-1185">Reference proteome</keyword>
<comment type="caution">
    <text evidence="6">The sequence shown here is derived from an EMBL/GenBank/DDBJ whole genome shotgun (WGS) entry which is preliminary data.</text>
</comment>
<dbReference type="RefSeq" id="WP_307327036.1">
    <property type="nucleotide sequence ID" value="NZ_JAUSUG010000013.1"/>
</dbReference>
<protein>
    <submittedName>
        <fullName evidence="6">Cell wall-associated NlpC family hydrolase</fullName>
    </submittedName>
</protein>
<feature type="domain" description="NlpC/P60" evidence="5">
    <location>
        <begin position="317"/>
        <end position="439"/>
    </location>
</feature>
<dbReference type="InterPro" id="IPR000064">
    <property type="entry name" value="NLP_P60_dom"/>
</dbReference>
<feature type="domain" description="NlpC/P60" evidence="5">
    <location>
        <begin position="57"/>
        <end position="178"/>
    </location>
</feature>
<evidence type="ECO:0000313" key="6">
    <source>
        <dbReference type="EMBL" id="MDQ0255835.1"/>
    </source>
</evidence>
<feature type="domain" description="NlpC/P60" evidence="5">
    <location>
        <begin position="191"/>
        <end position="313"/>
    </location>
</feature>
<keyword evidence="4" id="KW-0788">Thiol protease</keyword>
<dbReference type="SUPFAM" id="SSF54001">
    <property type="entry name" value="Cysteine proteinases"/>
    <property type="match status" value="3"/>
</dbReference>
<dbReference type="InterPro" id="IPR051202">
    <property type="entry name" value="Peptidase_C40"/>
</dbReference>
<dbReference type="PANTHER" id="PTHR47053:SF1">
    <property type="entry name" value="MUREIN DD-ENDOPEPTIDASE MEPH-RELATED"/>
    <property type="match status" value="1"/>
</dbReference>
<dbReference type="EMBL" id="JAUSUG010000013">
    <property type="protein sequence ID" value="MDQ0255835.1"/>
    <property type="molecule type" value="Genomic_DNA"/>
</dbReference>
<sequence>MKGIIAVFILLHVLSYSITPDFSWSKTKSMSVNDPIAVSNVHNFETANRTSFQSSPVMKSQSIKTLAEQLIGIPYNTKGNSPEKGFNTATLVQYLYREGEGILLSRKAILQRELGEVVTLKNLQLGDLLFFQIEDRDLSAIYLENGEFIVATKTGVALRNLFADPYWKKHFVEAKRLTPLEKEKLNPSSYISHDHTPIREAIRVLHRPYLLTGNTLAAFDCSFLVQHTYKKMDIHLPRITYNQWEVGKDIPLEEAIPGDVLYFSGTWQEGISHTGIYLGDNFFIHASSEEGETTISYLGEYWKKYLTGVKRFNHLQVNSDNTKVQRAYELLNISYKENGASPDEGFNYSGLIHYIFKHKDKKFPRTAKAQWEYGSPVPKGEEKEGDVFFFRSNNGSLLPALYIGQDRIIVVRKDKGVSIVYPEFSYYWTKDRLAGIRRY</sequence>
<dbReference type="PANTHER" id="PTHR47053">
    <property type="entry name" value="MUREIN DD-ENDOPEPTIDASE MEPH-RELATED"/>
    <property type="match status" value="1"/>
</dbReference>
<organism evidence="6 7">
    <name type="scientific">Evansella vedderi</name>
    <dbReference type="NCBI Taxonomy" id="38282"/>
    <lineage>
        <taxon>Bacteria</taxon>
        <taxon>Bacillati</taxon>
        <taxon>Bacillota</taxon>
        <taxon>Bacilli</taxon>
        <taxon>Bacillales</taxon>
        <taxon>Bacillaceae</taxon>
        <taxon>Evansella</taxon>
    </lineage>
</organism>
<dbReference type="Proteomes" id="UP001230005">
    <property type="component" value="Unassembled WGS sequence"/>
</dbReference>
<accession>A0ABU0A0H3</accession>
<reference evidence="6 7" key="1">
    <citation type="submission" date="2023-07" db="EMBL/GenBank/DDBJ databases">
        <title>Genomic Encyclopedia of Type Strains, Phase IV (KMG-IV): sequencing the most valuable type-strain genomes for metagenomic binning, comparative biology and taxonomic classification.</title>
        <authorList>
            <person name="Goeker M."/>
        </authorList>
    </citation>
    <scope>NUCLEOTIDE SEQUENCE [LARGE SCALE GENOMIC DNA]</scope>
    <source>
        <strain evidence="6 7">DSM 9768</strain>
    </source>
</reference>
<evidence type="ECO:0000256" key="2">
    <source>
        <dbReference type="ARBA" id="ARBA00022670"/>
    </source>
</evidence>